<evidence type="ECO:0000256" key="1">
    <source>
        <dbReference type="ARBA" id="ARBA00004496"/>
    </source>
</evidence>
<evidence type="ECO:0000256" key="4">
    <source>
        <dbReference type="ARBA" id="ARBA00023118"/>
    </source>
</evidence>
<dbReference type="RefSeq" id="WP_007907050.1">
    <property type="nucleotide sequence ID" value="NZ_ADVG01000001.1"/>
</dbReference>
<sequence>MQSTQQPTRRQTIEQRRARQAWENVKFIKDQGTDLSKKYRSLARGLNAMIQINGLGQTLAFLCAKAKCEKKENGEIKCNEHHYLSLHITRWMKDHFKAHNKDAIKDIKEGLRDWVIDEGTSASDYRRATTECLAFGTWLSRFAEAELEGEEG</sequence>
<evidence type="ECO:0000313" key="7">
    <source>
        <dbReference type="Proteomes" id="UP000004508"/>
    </source>
</evidence>
<dbReference type="GO" id="GO:0051607">
    <property type="term" value="P:defense response to virus"/>
    <property type="evidence" value="ECO:0007669"/>
    <property type="project" value="UniProtKB-KW"/>
</dbReference>
<comment type="similarity">
    <text evidence="2">Belongs to the CRISPR system Cmr5 family.</text>
</comment>
<dbReference type="InterPro" id="IPR010160">
    <property type="entry name" value="CRISPR-assoc_prot_Cmr5"/>
</dbReference>
<dbReference type="SUPFAM" id="SSF158568">
    <property type="entry name" value="AF1862-like"/>
    <property type="match status" value="1"/>
</dbReference>
<evidence type="ECO:0000256" key="5">
    <source>
        <dbReference type="ARBA" id="ARBA00030001"/>
    </source>
</evidence>
<dbReference type="Pfam" id="PF09701">
    <property type="entry name" value="Cas_Cmr5"/>
    <property type="match status" value="1"/>
</dbReference>
<reference evidence="6 7" key="1">
    <citation type="journal article" date="2011" name="Stand. Genomic Sci.">
        <title>Non-contiguous finished genome sequence and contextual data of the filamentous soil bacterium Ktedonobacter racemifer type strain (SOSP1-21).</title>
        <authorList>
            <person name="Chang Y.J."/>
            <person name="Land M."/>
            <person name="Hauser L."/>
            <person name="Chertkov O."/>
            <person name="Del Rio T.G."/>
            <person name="Nolan M."/>
            <person name="Copeland A."/>
            <person name="Tice H."/>
            <person name="Cheng J.F."/>
            <person name="Lucas S."/>
            <person name="Han C."/>
            <person name="Goodwin L."/>
            <person name="Pitluck S."/>
            <person name="Ivanova N."/>
            <person name="Ovchinikova G."/>
            <person name="Pati A."/>
            <person name="Chen A."/>
            <person name="Palaniappan K."/>
            <person name="Mavromatis K."/>
            <person name="Liolios K."/>
            <person name="Brettin T."/>
            <person name="Fiebig A."/>
            <person name="Rohde M."/>
            <person name="Abt B."/>
            <person name="Goker M."/>
            <person name="Detter J.C."/>
            <person name="Woyke T."/>
            <person name="Bristow J."/>
            <person name="Eisen J.A."/>
            <person name="Markowitz V."/>
            <person name="Hugenholtz P."/>
            <person name="Kyrpides N.C."/>
            <person name="Klenk H.P."/>
            <person name="Lapidus A."/>
        </authorList>
    </citation>
    <scope>NUCLEOTIDE SEQUENCE [LARGE SCALE GENOMIC DNA]</scope>
    <source>
        <strain evidence="7">DSM 44963</strain>
    </source>
</reference>
<dbReference type="EMBL" id="ADVG01000001">
    <property type="protein sequence ID" value="EFH90030.1"/>
    <property type="molecule type" value="Genomic_DNA"/>
</dbReference>
<dbReference type="OrthoDB" id="1716617at2"/>
<evidence type="ECO:0000256" key="2">
    <source>
        <dbReference type="ARBA" id="ARBA00006161"/>
    </source>
</evidence>
<accession>D6TCX9</accession>
<evidence type="ECO:0000313" key="6">
    <source>
        <dbReference type="EMBL" id="EFH90030.1"/>
    </source>
</evidence>
<comment type="caution">
    <text evidence="6">The sequence shown here is derived from an EMBL/GenBank/DDBJ whole genome shotgun (WGS) entry which is preliminary data.</text>
</comment>
<dbReference type="InterPro" id="IPR023101">
    <property type="entry name" value="AF1862-like_dom_sf"/>
</dbReference>
<organism evidence="6 7">
    <name type="scientific">Ktedonobacter racemifer DSM 44963</name>
    <dbReference type="NCBI Taxonomy" id="485913"/>
    <lineage>
        <taxon>Bacteria</taxon>
        <taxon>Bacillati</taxon>
        <taxon>Chloroflexota</taxon>
        <taxon>Ktedonobacteria</taxon>
        <taxon>Ktedonobacterales</taxon>
        <taxon>Ktedonobacteraceae</taxon>
        <taxon>Ktedonobacter</taxon>
    </lineage>
</organism>
<dbReference type="eggNOG" id="COG3337">
    <property type="taxonomic scope" value="Bacteria"/>
</dbReference>
<name>D6TCX9_KTERA</name>
<evidence type="ECO:0000256" key="3">
    <source>
        <dbReference type="ARBA" id="ARBA00022490"/>
    </source>
</evidence>
<dbReference type="STRING" id="485913.Krac_11627"/>
<keyword evidence="7" id="KW-1185">Reference proteome</keyword>
<dbReference type="GO" id="GO:0005737">
    <property type="term" value="C:cytoplasm"/>
    <property type="evidence" value="ECO:0007669"/>
    <property type="project" value="UniProtKB-SubCell"/>
</dbReference>
<dbReference type="Proteomes" id="UP000004508">
    <property type="component" value="Unassembled WGS sequence"/>
</dbReference>
<comment type="subcellular location">
    <subcellularLocation>
        <location evidence="1">Cytoplasm</location>
    </subcellularLocation>
</comment>
<dbReference type="AlphaFoldDB" id="D6TCX9"/>
<proteinExistence type="inferred from homology"/>
<dbReference type="NCBIfam" id="TIGR01881">
    <property type="entry name" value="cas_Cmr5"/>
    <property type="match status" value="1"/>
</dbReference>
<keyword evidence="4" id="KW-0051">Antiviral defense</keyword>
<keyword evidence="3" id="KW-0963">Cytoplasm</keyword>
<dbReference type="Gene3D" id="1.10.520.30">
    <property type="entry name" value="AF1862-like domain"/>
    <property type="match status" value="1"/>
</dbReference>
<protein>
    <recommendedName>
        <fullName evidence="5">CRISPR type III-B/RAMP module-associated protein Cmr5</fullName>
    </recommendedName>
</protein>
<dbReference type="InParanoid" id="D6TCX9"/>
<gene>
    <name evidence="6" type="ORF">Krac_11627</name>
</gene>